<name>A0A9P6HG69_9AGAM</name>
<dbReference type="SUPFAM" id="SSF50729">
    <property type="entry name" value="PH domain-like"/>
    <property type="match status" value="1"/>
</dbReference>
<protein>
    <submittedName>
        <fullName evidence="5">CNH domain-containing protein</fullName>
    </submittedName>
</protein>
<evidence type="ECO:0000313" key="6">
    <source>
        <dbReference type="Proteomes" id="UP000736335"/>
    </source>
</evidence>
<organism evidence="5 6">
    <name type="scientific">Thelephora terrestris</name>
    <dbReference type="NCBI Taxonomy" id="56493"/>
    <lineage>
        <taxon>Eukaryota</taxon>
        <taxon>Fungi</taxon>
        <taxon>Dikarya</taxon>
        <taxon>Basidiomycota</taxon>
        <taxon>Agaricomycotina</taxon>
        <taxon>Agaricomycetes</taxon>
        <taxon>Thelephorales</taxon>
        <taxon>Thelephoraceae</taxon>
        <taxon>Thelephora</taxon>
    </lineage>
</organism>
<dbReference type="OrthoDB" id="2272012at2759"/>
<dbReference type="PANTHER" id="PTHR46572">
    <property type="entry name" value="RHO1 GDP-GTP EXCHANGE PROTEIN 1-RELATED"/>
    <property type="match status" value="1"/>
</dbReference>
<dbReference type="InterPro" id="IPR001180">
    <property type="entry name" value="CNH_dom"/>
</dbReference>
<dbReference type="SMART" id="SM00036">
    <property type="entry name" value="CNH"/>
    <property type="match status" value="1"/>
</dbReference>
<feature type="domain" description="PH" evidence="3">
    <location>
        <begin position="49"/>
        <end position="190"/>
    </location>
</feature>
<dbReference type="GO" id="GO:0005085">
    <property type="term" value="F:guanyl-nucleotide exchange factor activity"/>
    <property type="evidence" value="ECO:0007669"/>
    <property type="project" value="UniProtKB-KW"/>
</dbReference>
<dbReference type="SMART" id="SM00233">
    <property type="entry name" value="PH"/>
    <property type="match status" value="1"/>
</dbReference>
<sequence>MAIIKNPGKEMAPGAVSSQEKVEPWWYDTNLVFKDGEGTNMDLLSEDRLLIHTGKLLLKLEGRFGWNRWVEVLAFLVDSHLVLAKPQEKDGVTKYELYRRPIRLDLLTLGPFPNPPTQRRGILWSLWKNKTEVQEHVFSSPAAGGAVNNVGVVYPFTVHRANRLGGPYALFAESAQARSEWRAKLEGAIGLRKAVQESNKVLEMKTLSVDTFFVPTPLGSGGESPWNLDDENFTGNVTCSVPFDTPDGRALVAIGCADGVRVGFRNDSRSMLRVQHLRMVTQCAMLEEFGIFLSLFAYHIEALVPPSPGAADAPHTPQKLSGNKDVQFFTSGDLAGRTLVIYMKKKDRNSIFRVLEPVIGKTKERAGAQPSTTSRFGLQSHRPEWFRVYRDFFLPHTDAYDLLFPKARIVILCNKGFEIMDLSDFKSVTIPQHDDPGLKGLAKRIKSCRPMGMFRSGSDEFLLCYDEFGLSVDKHGGPSRIGTVEWEGKADRVTCHPPYILLFDQRFIEIRHVETGCLVQIISGNDVRCTWDGRGANQSQPISEGSSDDVVSRQPRVHGVMNMEALLHGKRAVTTQHVFELVPIVPLPLPGPSVLPSFTPHLYQLDSPAHPAPQF</sequence>
<dbReference type="PROSITE" id="PS50003">
    <property type="entry name" value="PH_DOMAIN"/>
    <property type="match status" value="1"/>
</dbReference>
<evidence type="ECO:0000313" key="5">
    <source>
        <dbReference type="EMBL" id="KAF9785478.1"/>
    </source>
</evidence>
<dbReference type="Pfam" id="PF15405">
    <property type="entry name" value="PH_5"/>
    <property type="match status" value="1"/>
</dbReference>
<comment type="caution">
    <text evidence="5">The sequence shown here is derived from an EMBL/GenBank/DDBJ whole genome shotgun (WGS) entry which is preliminary data.</text>
</comment>
<keyword evidence="1" id="KW-0597">Phosphoprotein</keyword>
<feature type="domain" description="CNH" evidence="4">
    <location>
        <begin position="234"/>
        <end position="537"/>
    </location>
</feature>
<evidence type="ECO:0000259" key="3">
    <source>
        <dbReference type="PROSITE" id="PS50003"/>
    </source>
</evidence>
<keyword evidence="6" id="KW-1185">Reference proteome</keyword>
<dbReference type="Gene3D" id="2.30.29.30">
    <property type="entry name" value="Pleckstrin-homology domain (PH domain)/Phosphotyrosine-binding domain (PTB)"/>
    <property type="match status" value="1"/>
</dbReference>
<dbReference type="InterPro" id="IPR052233">
    <property type="entry name" value="Rho-type_GEFs"/>
</dbReference>
<evidence type="ECO:0000259" key="4">
    <source>
        <dbReference type="PROSITE" id="PS50219"/>
    </source>
</evidence>
<dbReference type="EMBL" id="WIUZ02000007">
    <property type="protein sequence ID" value="KAF9785478.1"/>
    <property type="molecule type" value="Genomic_DNA"/>
</dbReference>
<evidence type="ECO:0000256" key="2">
    <source>
        <dbReference type="ARBA" id="ARBA00022658"/>
    </source>
</evidence>
<reference evidence="5" key="1">
    <citation type="journal article" date="2020" name="Nat. Commun.">
        <title>Large-scale genome sequencing of mycorrhizal fungi provides insights into the early evolution of symbiotic traits.</title>
        <authorList>
            <person name="Miyauchi S."/>
            <person name="Kiss E."/>
            <person name="Kuo A."/>
            <person name="Drula E."/>
            <person name="Kohler A."/>
            <person name="Sanchez-Garcia M."/>
            <person name="Morin E."/>
            <person name="Andreopoulos B."/>
            <person name="Barry K.W."/>
            <person name="Bonito G."/>
            <person name="Buee M."/>
            <person name="Carver A."/>
            <person name="Chen C."/>
            <person name="Cichocki N."/>
            <person name="Clum A."/>
            <person name="Culley D."/>
            <person name="Crous P.W."/>
            <person name="Fauchery L."/>
            <person name="Girlanda M."/>
            <person name="Hayes R.D."/>
            <person name="Keri Z."/>
            <person name="LaButti K."/>
            <person name="Lipzen A."/>
            <person name="Lombard V."/>
            <person name="Magnuson J."/>
            <person name="Maillard F."/>
            <person name="Murat C."/>
            <person name="Nolan M."/>
            <person name="Ohm R.A."/>
            <person name="Pangilinan J."/>
            <person name="Pereira M.F."/>
            <person name="Perotto S."/>
            <person name="Peter M."/>
            <person name="Pfister S."/>
            <person name="Riley R."/>
            <person name="Sitrit Y."/>
            <person name="Stielow J.B."/>
            <person name="Szollosi G."/>
            <person name="Zifcakova L."/>
            <person name="Stursova M."/>
            <person name="Spatafora J.W."/>
            <person name="Tedersoo L."/>
            <person name="Vaario L.M."/>
            <person name="Yamada A."/>
            <person name="Yan M."/>
            <person name="Wang P."/>
            <person name="Xu J."/>
            <person name="Bruns T."/>
            <person name="Baldrian P."/>
            <person name="Vilgalys R."/>
            <person name="Dunand C."/>
            <person name="Henrissat B."/>
            <person name="Grigoriev I.V."/>
            <person name="Hibbett D."/>
            <person name="Nagy L.G."/>
            <person name="Martin F.M."/>
        </authorList>
    </citation>
    <scope>NUCLEOTIDE SEQUENCE</scope>
    <source>
        <strain evidence="5">UH-Tt-Lm1</strain>
    </source>
</reference>
<proteinExistence type="predicted"/>
<dbReference type="PANTHER" id="PTHR46572:SF1">
    <property type="entry name" value="RHO1 GUANINE NUCLEOTIDE EXCHANGE FACTOR TUS1"/>
    <property type="match status" value="1"/>
</dbReference>
<gene>
    <name evidence="5" type="ORF">BJ322DRAFT_1108920</name>
</gene>
<dbReference type="InterPro" id="IPR041675">
    <property type="entry name" value="PH_5"/>
</dbReference>
<dbReference type="Proteomes" id="UP000736335">
    <property type="component" value="Unassembled WGS sequence"/>
</dbReference>
<dbReference type="InterPro" id="IPR011993">
    <property type="entry name" value="PH-like_dom_sf"/>
</dbReference>
<keyword evidence="2" id="KW-0344">Guanine-nucleotide releasing factor</keyword>
<dbReference type="PROSITE" id="PS50219">
    <property type="entry name" value="CNH"/>
    <property type="match status" value="1"/>
</dbReference>
<dbReference type="InterPro" id="IPR001849">
    <property type="entry name" value="PH_domain"/>
</dbReference>
<dbReference type="Pfam" id="PF00780">
    <property type="entry name" value="CNH"/>
    <property type="match status" value="1"/>
</dbReference>
<evidence type="ECO:0000256" key="1">
    <source>
        <dbReference type="ARBA" id="ARBA00022553"/>
    </source>
</evidence>
<accession>A0A9P6HG69</accession>
<reference evidence="5" key="2">
    <citation type="submission" date="2020-11" db="EMBL/GenBank/DDBJ databases">
        <authorList>
            <consortium name="DOE Joint Genome Institute"/>
            <person name="Kuo A."/>
            <person name="Miyauchi S."/>
            <person name="Kiss E."/>
            <person name="Drula E."/>
            <person name="Kohler A."/>
            <person name="Sanchez-Garcia M."/>
            <person name="Andreopoulos B."/>
            <person name="Barry K.W."/>
            <person name="Bonito G."/>
            <person name="Buee M."/>
            <person name="Carver A."/>
            <person name="Chen C."/>
            <person name="Cichocki N."/>
            <person name="Clum A."/>
            <person name="Culley D."/>
            <person name="Crous P.W."/>
            <person name="Fauchery L."/>
            <person name="Girlanda M."/>
            <person name="Hayes R."/>
            <person name="Keri Z."/>
            <person name="Labutti K."/>
            <person name="Lipzen A."/>
            <person name="Lombard V."/>
            <person name="Magnuson J."/>
            <person name="Maillard F."/>
            <person name="Morin E."/>
            <person name="Murat C."/>
            <person name="Nolan M."/>
            <person name="Ohm R."/>
            <person name="Pangilinan J."/>
            <person name="Pereira M."/>
            <person name="Perotto S."/>
            <person name="Peter M."/>
            <person name="Riley R."/>
            <person name="Sitrit Y."/>
            <person name="Stielow B."/>
            <person name="Szollosi G."/>
            <person name="Zifcakova L."/>
            <person name="Stursova M."/>
            <person name="Spatafora J.W."/>
            <person name="Tedersoo L."/>
            <person name="Vaario L.-M."/>
            <person name="Yamada A."/>
            <person name="Yan M."/>
            <person name="Wang P."/>
            <person name="Xu J."/>
            <person name="Bruns T."/>
            <person name="Baldrian P."/>
            <person name="Vilgalys R."/>
            <person name="Henrissat B."/>
            <person name="Grigoriev I.V."/>
            <person name="Hibbett D."/>
            <person name="Nagy L.G."/>
            <person name="Martin F.M."/>
        </authorList>
    </citation>
    <scope>NUCLEOTIDE SEQUENCE</scope>
    <source>
        <strain evidence="5">UH-Tt-Lm1</strain>
    </source>
</reference>
<dbReference type="AlphaFoldDB" id="A0A9P6HG69"/>